<keyword evidence="6 7" id="KW-0472">Membrane</keyword>
<dbReference type="SUPFAM" id="SSF161098">
    <property type="entry name" value="MetI-like"/>
    <property type="match status" value="1"/>
</dbReference>
<dbReference type="EMBL" id="JBHSXS010000033">
    <property type="protein sequence ID" value="MFC6885041.1"/>
    <property type="molecule type" value="Genomic_DNA"/>
</dbReference>
<feature type="transmembrane region" description="Helical" evidence="7">
    <location>
        <begin position="135"/>
        <end position="156"/>
    </location>
</feature>
<evidence type="ECO:0000256" key="8">
    <source>
        <dbReference type="SAM" id="MobiDB-lite"/>
    </source>
</evidence>
<organism evidence="10 11">
    <name type="scientific">Actinomadura yumaensis</name>
    <dbReference type="NCBI Taxonomy" id="111807"/>
    <lineage>
        <taxon>Bacteria</taxon>
        <taxon>Bacillati</taxon>
        <taxon>Actinomycetota</taxon>
        <taxon>Actinomycetes</taxon>
        <taxon>Streptosporangiales</taxon>
        <taxon>Thermomonosporaceae</taxon>
        <taxon>Actinomadura</taxon>
    </lineage>
</organism>
<dbReference type="Gene3D" id="1.10.3720.10">
    <property type="entry name" value="MetI-like"/>
    <property type="match status" value="1"/>
</dbReference>
<sequence>MTALFSAARGARRPGDGPRPPRGSRPGRFRGLWNASPLTYVTLVAALALSVFPIYWMVVVATRGNDVVSAVPPPMLPGGRFGDNARRLFDNPDAHFAKGLANSAIVASAVTVSTVFFASLAGFAFAKLRFRGRGALLLTVIATMMVPVQMGVVPLYMIMVELGWQNRLQAVVVPFLVTGFGVFMMRQYADQAVPDELVEAARVDGCSTFGVFWRVVLPALRPAAGVLGLFTFMQTWNEFMWPLAVLSPDNPTVQLSINNLSAAYFKDYTLMFAGTTVAVLPLLVVFIVFGRQIIGGIMEGAVKV</sequence>
<feature type="region of interest" description="Disordered" evidence="8">
    <location>
        <begin position="1"/>
        <end position="28"/>
    </location>
</feature>
<keyword evidence="11" id="KW-1185">Reference proteome</keyword>
<dbReference type="PANTHER" id="PTHR43744">
    <property type="entry name" value="ABC TRANSPORTER PERMEASE PROTEIN MG189-RELATED-RELATED"/>
    <property type="match status" value="1"/>
</dbReference>
<comment type="caution">
    <text evidence="10">The sequence shown here is derived from an EMBL/GenBank/DDBJ whole genome shotgun (WGS) entry which is preliminary data.</text>
</comment>
<evidence type="ECO:0000313" key="10">
    <source>
        <dbReference type="EMBL" id="MFC6885041.1"/>
    </source>
</evidence>
<feature type="transmembrane region" description="Helical" evidence="7">
    <location>
        <begin position="38"/>
        <end position="58"/>
    </location>
</feature>
<proteinExistence type="inferred from homology"/>
<evidence type="ECO:0000313" key="11">
    <source>
        <dbReference type="Proteomes" id="UP001596380"/>
    </source>
</evidence>
<keyword evidence="3" id="KW-1003">Cell membrane</keyword>
<feature type="transmembrane region" description="Helical" evidence="7">
    <location>
        <begin position="100"/>
        <end position="123"/>
    </location>
</feature>
<dbReference type="CDD" id="cd06261">
    <property type="entry name" value="TM_PBP2"/>
    <property type="match status" value="1"/>
</dbReference>
<dbReference type="PANTHER" id="PTHR43744:SF12">
    <property type="entry name" value="ABC TRANSPORTER PERMEASE PROTEIN MG189-RELATED"/>
    <property type="match status" value="1"/>
</dbReference>
<keyword evidence="2 7" id="KW-0813">Transport</keyword>
<comment type="similarity">
    <text evidence="7">Belongs to the binding-protein-dependent transport system permease family.</text>
</comment>
<feature type="domain" description="ABC transmembrane type-1" evidence="9">
    <location>
        <begin position="100"/>
        <end position="289"/>
    </location>
</feature>
<evidence type="ECO:0000256" key="2">
    <source>
        <dbReference type="ARBA" id="ARBA00022448"/>
    </source>
</evidence>
<evidence type="ECO:0000256" key="3">
    <source>
        <dbReference type="ARBA" id="ARBA00022475"/>
    </source>
</evidence>
<dbReference type="InterPro" id="IPR035906">
    <property type="entry name" value="MetI-like_sf"/>
</dbReference>
<comment type="subcellular location">
    <subcellularLocation>
        <location evidence="1 7">Cell membrane</location>
        <topology evidence="1 7">Multi-pass membrane protein</topology>
    </subcellularLocation>
</comment>
<evidence type="ECO:0000256" key="5">
    <source>
        <dbReference type="ARBA" id="ARBA00022989"/>
    </source>
</evidence>
<reference evidence="11" key="1">
    <citation type="journal article" date="2019" name="Int. J. Syst. Evol. Microbiol.">
        <title>The Global Catalogue of Microorganisms (GCM) 10K type strain sequencing project: providing services to taxonomists for standard genome sequencing and annotation.</title>
        <authorList>
            <consortium name="The Broad Institute Genomics Platform"/>
            <consortium name="The Broad Institute Genome Sequencing Center for Infectious Disease"/>
            <person name="Wu L."/>
            <person name="Ma J."/>
        </authorList>
    </citation>
    <scope>NUCLEOTIDE SEQUENCE [LARGE SCALE GENOMIC DNA]</scope>
    <source>
        <strain evidence="11">JCM 3369</strain>
    </source>
</reference>
<keyword evidence="5 7" id="KW-1133">Transmembrane helix</keyword>
<gene>
    <name evidence="10" type="ORF">ACFQKB_35170</name>
</gene>
<feature type="transmembrane region" description="Helical" evidence="7">
    <location>
        <begin position="168"/>
        <end position="185"/>
    </location>
</feature>
<name>A0ABW2CVN7_9ACTN</name>
<evidence type="ECO:0000256" key="7">
    <source>
        <dbReference type="RuleBase" id="RU363032"/>
    </source>
</evidence>
<accession>A0ABW2CVN7</accession>
<evidence type="ECO:0000259" key="9">
    <source>
        <dbReference type="PROSITE" id="PS50928"/>
    </source>
</evidence>
<dbReference type="InterPro" id="IPR000515">
    <property type="entry name" value="MetI-like"/>
</dbReference>
<evidence type="ECO:0000256" key="1">
    <source>
        <dbReference type="ARBA" id="ARBA00004651"/>
    </source>
</evidence>
<dbReference type="Proteomes" id="UP001596380">
    <property type="component" value="Unassembled WGS sequence"/>
</dbReference>
<evidence type="ECO:0000256" key="6">
    <source>
        <dbReference type="ARBA" id="ARBA00023136"/>
    </source>
</evidence>
<dbReference type="RefSeq" id="WP_160823427.1">
    <property type="nucleotide sequence ID" value="NZ_JBHSXE010000001.1"/>
</dbReference>
<keyword evidence="4 7" id="KW-0812">Transmembrane</keyword>
<dbReference type="Pfam" id="PF00528">
    <property type="entry name" value="BPD_transp_1"/>
    <property type="match status" value="1"/>
</dbReference>
<feature type="transmembrane region" description="Helical" evidence="7">
    <location>
        <begin position="268"/>
        <end position="289"/>
    </location>
</feature>
<dbReference type="PROSITE" id="PS50928">
    <property type="entry name" value="ABC_TM1"/>
    <property type="match status" value="1"/>
</dbReference>
<evidence type="ECO:0000256" key="4">
    <source>
        <dbReference type="ARBA" id="ARBA00022692"/>
    </source>
</evidence>
<feature type="transmembrane region" description="Helical" evidence="7">
    <location>
        <begin position="211"/>
        <end position="233"/>
    </location>
</feature>
<protein>
    <submittedName>
        <fullName evidence="10">Carbohydrate ABC transporter permease</fullName>
    </submittedName>
</protein>